<dbReference type="Pfam" id="PF01250">
    <property type="entry name" value="Ribosomal_S6"/>
    <property type="match status" value="1"/>
</dbReference>
<accession>A0A098RZL8</accession>
<dbReference type="SUPFAM" id="SSF54995">
    <property type="entry name" value="Ribosomal protein S6"/>
    <property type="match status" value="1"/>
</dbReference>
<reference evidence="10 11" key="1">
    <citation type="journal article" date="2014" name="Int. J. Syst. Evol. Microbiol.">
        <title>Phaeodactylibacter xiamenensis gen. nov., sp. nov., a member of the family Saprospiraceae isolated from the marine alga Phaeodactylum tricornutum.</title>
        <authorList>
            <person name="Chen Z.Jr."/>
            <person name="Lei X."/>
            <person name="Lai Q."/>
            <person name="Li Y."/>
            <person name="Zhang B."/>
            <person name="Zhang J."/>
            <person name="Zhang H."/>
            <person name="Yang L."/>
            <person name="Zheng W."/>
            <person name="Tian Y."/>
            <person name="Yu Z."/>
            <person name="Xu H.Jr."/>
            <person name="Zheng T."/>
        </authorList>
    </citation>
    <scope>NUCLEOTIDE SEQUENCE [LARGE SCALE GENOMIC DNA]</scope>
    <source>
        <strain evidence="10 11">KD52</strain>
    </source>
</reference>
<evidence type="ECO:0000256" key="9">
    <source>
        <dbReference type="SAM" id="MobiDB-lite"/>
    </source>
</evidence>
<dbReference type="GO" id="GO:0070181">
    <property type="term" value="F:small ribosomal subunit rRNA binding"/>
    <property type="evidence" value="ECO:0007669"/>
    <property type="project" value="TreeGrafter"/>
</dbReference>
<keyword evidence="5 8" id="KW-0687">Ribonucleoprotein</keyword>
<dbReference type="InterPro" id="IPR035980">
    <property type="entry name" value="Ribosomal_bS6_sf"/>
</dbReference>
<dbReference type="CDD" id="cd00473">
    <property type="entry name" value="bS6"/>
    <property type="match status" value="1"/>
</dbReference>
<dbReference type="PANTHER" id="PTHR21011:SF1">
    <property type="entry name" value="SMALL RIBOSOMAL SUBUNIT PROTEIN BS6M"/>
    <property type="match status" value="1"/>
</dbReference>
<comment type="function">
    <text evidence="6 8">Binds together with bS18 to 16S ribosomal RNA.</text>
</comment>
<dbReference type="GO" id="GO:0003735">
    <property type="term" value="F:structural constituent of ribosome"/>
    <property type="evidence" value="ECO:0007669"/>
    <property type="project" value="InterPro"/>
</dbReference>
<evidence type="ECO:0000256" key="1">
    <source>
        <dbReference type="ARBA" id="ARBA00009512"/>
    </source>
</evidence>
<dbReference type="AlphaFoldDB" id="A0A098RZL8"/>
<name>A0A098RZL8_9BACT</name>
<dbReference type="InterPro" id="IPR020814">
    <property type="entry name" value="Ribosomal_S6_plastid/chlpt"/>
</dbReference>
<dbReference type="InterPro" id="IPR020815">
    <property type="entry name" value="Ribosomal_bS6_CS"/>
</dbReference>
<dbReference type="GO" id="GO:0005737">
    <property type="term" value="C:cytoplasm"/>
    <property type="evidence" value="ECO:0007669"/>
    <property type="project" value="UniProtKB-ARBA"/>
</dbReference>
<protein>
    <recommendedName>
        <fullName evidence="7 8">Small ribosomal subunit protein bS6</fullName>
    </recommendedName>
</protein>
<evidence type="ECO:0000256" key="3">
    <source>
        <dbReference type="ARBA" id="ARBA00022884"/>
    </source>
</evidence>
<dbReference type="PROSITE" id="PS01048">
    <property type="entry name" value="RIBOSOMAL_S6"/>
    <property type="match status" value="1"/>
</dbReference>
<sequence>MKNYEVTFIVDPVLSREEIEATAQTYVDHLKNEGCQIVHVDEMGLRQLAYPINRRTSGIYYCIEFEAPNGELIDVMELALRRDERIMRFLTAALDKYGVKYNADKRAGKIGKVKKKAKKSDDRKDSRRDNRKKDEKRKPAPKKEEAAAKSEEEE</sequence>
<evidence type="ECO:0000256" key="4">
    <source>
        <dbReference type="ARBA" id="ARBA00022980"/>
    </source>
</evidence>
<dbReference type="Proteomes" id="UP000029736">
    <property type="component" value="Unassembled WGS sequence"/>
</dbReference>
<gene>
    <name evidence="8" type="primary">rpsF</name>
    <name evidence="10" type="ORF">IX84_30295</name>
</gene>
<dbReference type="GO" id="GO:0005840">
    <property type="term" value="C:ribosome"/>
    <property type="evidence" value="ECO:0007669"/>
    <property type="project" value="UniProtKB-KW"/>
</dbReference>
<keyword evidence="2 8" id="KW-0699">rRNA-binding</keyword>
<evidence type="ECO:0000313" key="10">
    <source>
        <dbReference type="EMBL" id="KGE85018.1"/>
    </source>
</evidence>
<organism evidence="10 11">
    <name type="scientific">Phaeodactylibacter xiamenensis</name>
    <dbReference type="NCBI Taxonomy" id="1524460"/>
    <lineage>
        <taxon>Bacteria</taxon>
        <taxon>Pseudomonadati</taxon>
        <taxon>Bacteroidota</taxon>
        <taxon>Saprospiria</taxon>
        <taxon>Saprospirales</taxon>
        <taxon>Haliscomenobacteraceae</taxon>
        <taxon>Phaeodactylibacter</taxon>
    </lineage>
</organism>
<dbReference type="InterPro" id="IPR014717">
    <property type="entry name" value="Transl_elong_EF1B/ribsomal_bS6"/>
</dbReference>
<dbReference type="RefSeq" id="WP_044229715.1">
    <property type="nucleotide sequence ID" value="NZ_CAKZLC010000551.1"/>
</dbReference>
<dbReference type="HAMAP" id="MF_00360">
    <property type="entry name" value="Ribosomal_bS6"/>
    <property type="match status" value="1"/>
</dbReference>
<evidence type="ECO:0000256" key="5">
    <source>
        <dbReference type="ARBA" id="ARBA00023274"/>
    </source>
</evidence>
<feature type="region of interest" description="Disordered" evidence="9">
    <location>
        <begin position="110"/>
        <end position="154"/>
    </location>
</feature>
<keyword evidence="11" id="KW-1185">Reference proteome</keyword>
<proteinExistence type="inferred from homology"/>
<keyword evidence="4 8" id="KW-0689">Ribosomal protein</keyword>
<dbReference type="STRING" id="1524460.IX84_30295"/>
<dbReference type="EMBL" id="JPOS01000097">
    <property type="protein sequence ID" value="KGE85018.1"/>
    <property type="molecule type" value="Genomic_DNA"/>
</dbReference>
<feature type="compositionally biased region" description="Basic and acidic residues" evidence="9">
    <location>
        <begin position="119"/>
        <end position="154"/>
    </location>
</feature>
<dbReference type="OrthoDB" id="9812702at2"/>
<comment type="similarity">
    <text evidence="1 8">Belongs to the bacterial ribosomal protein bS6 family.</text>
</comment>
<dbReference type="GO" id="GO:0006412">
    <property type="term" value="P:translation"/>
    <property type="evidence" value="ECO:0007669"/>
    <property type="project" value="UniProtKB-UniRule"/>
</dbReference>
<evidence type="ECO:0000256" key="7">
    <source>
        <dbReference type="ARBA" id="ARBA00035294"/>
    </source>
</evidence>
<dbReference type="Gene3D" id="3.30.70.60">
    <property type="match status" value="1"/>
</dbReference>
<dbReference type="NCBIfam" id="TIGR00166">
    <property type="entry name" value="S6"/>
    <property type="match status" value="1"/>
</dbReference>
<evidence type="ECO:0000256" key="2">
    <source>
        <dbReference type="ARBA" id="ARBA00022730"/>
    </source>
</evidence>
<comment type="caution">
    <text evidence="10">The sequence shown here is derived from an EMBL/GenBank/DDBJ whole genome shotgun (WGS) entry which is preliminary data.</text>
</comment>
<dbReference type="GO" id="GO:1990904">
    <property type="term" value="C:ribonucleoprotein complex"/>
    <property type="evidence" value="ECO:0007669"/>
    <property type="project" value="UniProtKB-KW"/>
</dbReference>
<evidence type="ECO:0000256" key="8">
    <source>
        <dbReference type="HAMAP-Rule" id="MF_00360"/>
    </source>
</evidence>
<evidence type="ECO:0000313" key="11">
    <source>
        <dbReference type="Proteomes" id="UP000029736"/>
    </source>
</evidence>
<dbReference type="PANTHER" id="PTHR21011">
    <property type="entry name" value="MITOCHONDRIAL 28S RIBOSOMAL PROTEIN S6"/>
    <property type="match status" value="1"/>
</dbReference>
<evidence type="ECO:0000256" key="6">
    <source>
        <dbReference type="ARBA" id="ARBA00035104"/>
    </source>
</evidence>
<keyword evidence="3 8" id="KW-0694">RNA-binding</keyword>
<dbReference type="InterPro" id="IPR000529">
    <property type="entry name" value="Ribosomal_bS6"/>
</dbReference>